<reference evidence="2" key="1">
    <citation type="submission" date="2022-11" db="UniProtKB">
        <authorList>
            <consortium name="WormBaseParasite"/>
        </authorList>
    </citation>
    <scope>IDENTIFICATION</scope>
</reference>
<protein>
    <submittedName>
        <fullName evidence="2">Protein kinase domain-containing protein</fullName>
    </submittedName>
</protein>
<dbReference type="WBParaSite" id="JU765_v2.g9443.t1">
    <property type="protein sequence ID" value="JU765_v2.g9443.t1"/>
    <property type="gene ID" value="JU765_v2.g9443"/>
</dbReference>
<name>A0AC34RS36_9BILA</name>
<accession>A0AC34RS36</accession>
<evidence type="ECO:0000313" key="1">
    <source>
        <dbReference type="Proteomes" id="UP000887576"/>
    </source>
</evidence>
<dbReference type="Proteomes" id="UP000887576">
    <property type="component" value="Unplaced"/>
</dbReference>
<organism evidence="1 2">
    <name type="scientific">Panagrolaimus sp. JU765</name>
    <dbReference type="NCBI Taxonomy" id="591449"/>
    <lineage>
        <taxon>Eukaryota</taxon>
        <taxon>Metazoa</taxon>
        <taxon>Ecdysozoa</taxon>
        <taxon>Nematoda</taxon>
        <taxon>Chromadorea</taxon>
        <taxon>Rhabditida</taxon>
        <taxon>Tylenchina</taxon>
        <taxon>Panagrolaimomorpha</taxon>
        <taxon>Panagrolaimoidea</taxon>
        <taxon>Panagrolaimidae</taxon>
        <taxon>Panagrolaimus</taxon>
    </lineage>
</organism>
<evidence type="ECO:0000313" key="2">
    <source>
        <dbReference type="WBParaSite" id="JU765_v2.g9443.t1"/>
    </source>
</evidence>
<sequence length="948" mass="105260">MGNYKSRPPLICADEIKKRISEGYAIIRSRLNDESKTRTEILTPFQLACYQGNPTSFREFLNDPNIAFDEKVFPKELSSLHLICIGTNTIEDQCLKIQLLLEKLAEDDSQRRSFLQSSTKSGFTPLHVAIYKGHFIVVEELLKSGSDPNIFLQNIPPPLHLAAMCGNADIIKILVKYGADLHILDFAQFSALHCATYFGNELAVKALISCGADPNFSGAVHDRPLHIAASKTHVSIVSILLEAGGDPCLTDDEGNTALHFAAKMGHSSIINHLLKKWEANKKQLVFQANIYGDTPLHTACYRGRLDAAKQILSAAGSTILNVENMFSETPFLAACTSGKSIELIAFLLRQPGANPNYQGKDGHTALHSACYHGHLRVVQYLLENGADQSLTARAVENHLTHGLLAPENNRSTIVSTMFALTRLDSGGSLGGSSSSTHSMSDEQTPILWAYEKGHDQIVALLKHYANKRMDSDICSEYSSGDSSYTPLPSPIGRLRSITKEKADILLLRANLKSVYHLALPDIELHNVIGSGSFGKVYQGSYKGRQVAVKRYRAVSFGSKTEVDMFCREVSILSRLKHPNVVAFVGACLDDPSQFAIVTEFITGGSLYFLLHLEKKIFDMNLKLCIGVDIARGMRYLHELTEEPVIHRDLNSHNILLHANGRAVIADFGESRFMTQYEEDNMTKQPGNLRWMAPEVFTQSCRYDQKVDVFSYALVVWEIHTAELPFSNLKPAAAAAEMAYKKSRPDIPKTPTPQFPAHILKMINAAWNPNPELRPEFSQILMDLEPHSLADDQRQFSIGISIKATGRVDPDDEFDFVNGLTTVSRLKNQWEQQSGAQSSNQSDVDKSSSKKTIDSLKNRLDNHGYVSHAARTINATKNAVQLRDSFILARSVNVAQRQSIFKEPDQQIPGNFTNMVSNVQKTPIVEVDEVEPEKWHKNGSVETLTGQRV</sequence>
<proteinExistence type="predicted"/>